<dbReference type="GO" id="GO:0000407">
    <property type="term" value="C:phagophore assembly site"/>
    <property type="evidence" value="ECO:0007669"/>
    <property type="project" value="TreeGrafter"/>
</dbReference>
<feature type="region of interest" description="Disordered" evidence="6">
    <location>
        <begin position="733"/>
        <end position="940"/>
    </location>
</feature>
<accession>A0A9P6JPA8</accession>
<dbReference type="AlphaFoldDB" id="A0A9P6JPA8"/>
<feature type="compositionally biased region" description="Basic and acidic residues" evidence="6">
    <location>
        <begin position="903"/>
        <end position="913"/>
    </location>
</feature>
<evidence type="ECO:0000256" key="6">
    <source>
        <dbReference type="SAM" id="MobiDB-lite"/>
    </source>
</evidence>
<keyword evidence="5" id="KW-0067">ATP-binding</keyword>
<dbReference type="PROSITE" id="PS50011">
    <property type="entry name" value="PROTEIN_KINASE_DOM"/>
    <property type="match status" value="1"/>
</dbReference>
<dbReference type="GO" id="GO:0005776">
    <property type="term" value="C:autophagosome"/>
    <property type="evidence" value="ECO:0007669"/>
    <property type="project" value="TreeGrafter"/>
</dbReference>
<feature type="compositionally biased region" description="Polar residues" evidence="6">
    <location>
        <begin position="523"/>
        <end position="533"/>
    </location>
</feature>
<dbReference type="InterPro" id="IPR000719">
    <property type="entry name" value="Prot_kinase_dom"/>
</dbReference>
<dbReference type="Pfam" id="PF00069">
    <property type="entry name" value="Pkinase"/>
    <property type="match status" value="1"/>
</dbReference>
<dbReference type="PANTHER" id="PTHR24348">
    <property type="entry name" value="SERINE/THREONINE-PROTEIN KINASE UNC-51-RELATED"/>
    <property type="match status" value="1"/>
</dbReference>
<dbReference type="InterPro" id="IPR045269">
    <property type="entry name" value="Atg1-like"/>
</dbReference>
<evidence type="ECO:0000256" key="5">
    <source>
        <dbReference type="ARBA" id="ARBA00022840"/>
    </source>
</evidence>
<feature type="compositionally biased region" description="Polar residues" evidence="6">
    <location>
        <begin position="733"/>
        <end position="743"/>
    </location>
</feature>
<feature type="compositionally biased region" description="Acidic residues" evidence="6">
    <location>
        <begin position="795"/>
        <end position="804"/>
    </location>
</feature>
<evidence type="ECO:0000256" key="2">
    <source>
        <dbReference type="ARBA" id="ARBA00022679"/>
    </source>
</evidence>
<dbReference type="GO" id="GO:0004674">
    <property type="term" value="F:protein serine/threonine kinase activity"/>
    <property type="evidence" value="ECO:0007669"/>
    <property type="project" value="UniProtKB-EC"/>
</dbReference>
<dbReference type="OrthoDB" id="3070412at2759"/>
<keyword evidence="9" id="KW-1185">Reference proteome</keyword>
<evidence type="ECO:0000256" key="1">
    <source>
        <dbReference type="ARBA" id="ARBA00012513"/>
    </source>
</evidence>
<feature type="compositionally biased region" description="Acidic residues" evidence="6">
    <location>
        <begin position="242"/>
        <end position="251"/>
    </location>
</feature>
<dbReference type="GO" id="GO:0016020">
    <property type="term" value="C:membrane"/>
    <property type="evidence" value="ECO:0007669"/>
    <property type="project" value="TreeGrafter"/>
</dbReference>
<sequence>MRVEVSMRMGVMEEAGMIEGGDEEAVEMVVIWGTRCKEGSVGQCGMDMDMESQENEEEENGDDLWEVEDLKSATDISVHNLTSKLFENLQSEIQILKSLSHRHITKLLDIVRAERHIYLIMEYCAGGDLTNYIKKRGRVEGLEYVSAPGAALQYYPHPRTGGLDEIAVRSFLRQLAWSYFILISLRSKTMDDAHYLLLPSAPEDWCMRGCWKSGKDKRSEMEVLIQGKGLGENGGIVKEDGTIEDNDEDGGGDGGYYGGQHRDAPGHRSDDERVQCKIEGPLKENIERWAEEERVKREKAERRRAVMRVVEVMDVDMDEDMESEMRRTRMIRKKSRMSKLLTVYHRHSILIFEKFAMSQLLSVPSKVHQLSMSSQKCPEIRQTEEEARHLWDEAKLARESYEEFKATKLKQLQEILDCIDTAEDALNRTDHYIGNLHYTIKKLGFKPPRLSGESAAEGRRRGQQNGLPQANQKENFPPSMQPAPNTRPVRAGAGKHMASLIAQERGDETDKPSNRKRKRNLRETGSVSNTLTSGLPLATVDNPMAPPQKKQKKKGASKQAGLVNEHQPNPSLMGAPMPTTVQPLGGQYNTISIASTDIGSSLSMKEGSYQTAQPAAVYSASISHSAQAQGSPVGASVGVSVPLPSYPPLAKPNSQMVSQQTHAPNQHSVDTNINQFHQPAMAGFFQELSTAPTFNFPDTATALVPHQGYNSPEYTFTNMFDERSHQETPNMISADNYTHQTSPEGLGHTDLMLPSKGSRIKQDGYENSDTDSDTVTHRILEDDDDDVQKGCEDASLNEDLDDEEPSHQPNLPFLRPDEIDEQSPSKDERQAEAVVQRSQDNLPVVPPSTDVVSEHRQRNRANQPPSEERLLAAARKQLQSHEGSESEDETDIMTVAPGGGPPEDNRDCRRTPPADEDENPNPGRFRRARNSLNTGNTSSPNNLAYYPEMWKAAMQDAKLVFDKIILLETGFPTKEADLALASQCLSSVIAEFRDQGRVFEAGFSQNRAMDGIVFAEGATYRGKLKTMAAEAVKVYYHSDLNPTQIYKNQQGLYTEISENVERLVGVQSMFHKHGVDEQGKVNNLMHPCIRDLCIKFIYSKDYNGIANHFPDDFKDIIPARAVALVTTAIRNALDEYKDGYFIKKPFKRDDYYGVYQAILQTIDLLNNNPHHHAKWTECRRQWAHMGSRLVNRSQESGEPLFTVSLD</sequence>
<dbReference type="GO" id="GO:0000045">
    <property type="term" value="P:autophagosome assembly"/>
    <property type="evidence" value="ECO:0007669"/>
    <property type="project" value="TreeGrafter"/>
</dbReference>
<dbReference type="Proteomes" id="UP000807306">
    <property type="component" value="Unassembled WGS sequence"/>
</dbReference>
<proteinExistence type="predicted"/>
<dbReference type="GO" id="GO:0005524">
    <property type="term" value="F:ATP binding"/>
    <property type="evidence" value="ECO:0007669"/>
    <property type="project" value="UniProtKB-KW"/>
</dbReference>
<feature type="domain" description="Protein kinase" evidence="7">
    <location>
        <begin position="30"/>
        <end position="350"/>
    </location>
</feature>
<dbReference type="SUPFAM" id="SSF56112">
    <property type="entry name" value="Protein kinase-like (PK-like)"/>
    <property type="match status" value="1"/>
</dbReference>
<evidence type="ECO:0000313" key="8">
    <source>
        <dbReference type="EMBL" id="KAF9528317.1"/>
    </source>
</evidence>
<feature type="region of interest" description="Disordered" evidence="6">
    <location>
        <begin position="447"/>
        <end position="574"/>
    </location>
</feature>
<evidence type="ECO:0000259" key="7">
    <source>
        <dbReference type="PROSITE" id="PS50011"/>
    </source>
</evidence>
<keyword evidence="4" id="KW-0418">Kinase</keyword>
<feature type="compositionally biased region" description="Polar residues" evidence="6">
    <location>
        <begin position="463"/>
        <end position="474"/>
    </location>
</feature>
<dbReference type="EC" id="2.7.11.1" evidence="1"/>
<feature type="compositionally biased region" description="Basic and acidic residues" evidence="6">
    <location>
        <begin position="260"/>
        <end position="273"/>
    </location>
</feature>
<dbReference type="InterPro" id="IPR045341">
    <property type="entry name" value="DUF6532"/>
</dbReference>
<evidence type="ECO:0000313" key="9">
    <source>
        <dbReference type="Proteomes" id="UP000807306"/>
    </source>
</evidence>
<dbReference type="GO" id="GO:0010506">
    <property type="term" value="P:regulation of autophagy"/>
    <property type="evidence" value="ECO:0007669"/>
    <property type="project" value="InterPro"/>
</dbReference>
<dbReference type="GO" id="GO:0005829">
    <property type="term" value="C:cytosol"/>
    <property type="evidence" value="ECO:0007669"/>
    <property type="project" value="TreeGrafter"/>
</dbReference>
<dbReference type="InterPro" id="IPR011009">
    <property type="entry name" value="Kinase-like_dom_sf"/>
</dbReference>
<dbReference type="EMBL" id="MU157854">
    <property type="protein sequence ID" value="KAF9528317.1"/>
    <property type="molecule type" value="Genomic_DNA"/>
</dbReference>
<comment type="caution">
    <text evidence="8">The sequence shown here is derived from an EMBL/GenBank/DDBJ whole genome shotgun (WGS) entry which is preliminary data.</text>
</comment>
<dbReference type="Pfam" id="PF20149">
    <property type="entry name" value="DUF6532"/>
    <property type="match status" value="1"/>
</dbReference>
<gene>
    <name evidence="8" type="ORF">CPB83DRAFT_932321</name>
</gene>
<feature type="region of interest" description="Disordered" evidence="6">
    <location>
        <begin position="235"/>
        <end position="273"/>
    </location>
</feature>
<dbReference type="PANTHER" id="PTHR24348:SF22">
    <property type="entry name" value="NON-SPECIFIC SERINE_THREONINE PROTEIN KINASE"/>
    <property type="match status" value="1"/>
</dbReference>
<dbReference type="Gene3D" id="1.10.510.10">
    <property type="entry name" value="Transferase(Phosphotransferase) domain 1"/>
    <property type="match status" value="1"/>
</dbReference>
<name>A0A9P6JPA8_9AGAR</name>
<reference evidence="8" key="1">
    <citation type="submission" date="2020-11" db="EMBL/GenBank/DDBJ databases">
        <authorList>
            <consortium name="DOE Joint Genome Institute"/>
            <person name="Ahrendt S."/>
            <person name="Riley R."/>
            <person name="Andreopoulos W."/>
            <person name="Labutti K."/>
            <person name="Pangilinan J."/>
            <person name="Ruiz-Duenas F.J."/>
            <person name="Barrasa J.M."/>
            <person name="Sanchez-Garcia M."/>
            <person name="Camarero S."/>
            <person name="Miyauchi S."/>
            <person name="Serrano A."/>
            <person name="Linde D."/>
            <person name="Babiker R."/>
            <person name="Drula E."/>
            <person name="Ayuso-Fernandez I."/>
            <person name="Pacheco R."/>
            <person name="Padilla G."/>
            <person name="Ferreira P."/>
            <person name="Barriuso J."/>
            <person name="Kellner H."/>
            <person name="Castanera R."/>
            <person name="Alfaro M."/>
            <person name="Ramirez L."/>
            <person name="Pisabarro A.G."/>
            <person name="Kuo A."/>
            <person name="Tritt A."/>
            <person name="Lipzen A."/>
            <person name="He G."/>
            <person name="Yan M."/>
            <person name="Ng V."/>
            <person name="Cullen D."/>
            <person name="Martin F."/>
            <person name="Rosso M.-N."/>
            <person name="Henrissat B."/>
            <person name="Hibbett D."/>
            <person name="Martinez A.T."/>
            <person name="Grigoriev I.V."/>
        </authorList>
    </citation>
    <scope>NUCLEOTIDE SEQUENCE</scope>
    <source>
        <strain evidence="8">CBS 506.95</strain>
    </source>
</reference>
<protein>
    <recommendedName>
        <fullName evidence="1">non-specific serine/threonine protein kinase</fullName>
        <ecNumber evidence="1">2.7.11.1</ecNumber>
    </recommendedName>
</protein>
<evidence type="ECO:0000256" key="4">
    <source>
        <dbReference type="ARBA" id="ARBA00022777"/>
    </source>
</evidence>
<feature type="compositionally biased region" description="Polar residues" evidence="6">
    <location>
        <begin position="930"/>
        <end position="940"/>
    </location>
</feature>
<keyword evidence="2" id="KW-0808">Transferase</keyword>
<evidence type="ECO:0000256" key="3">
    <source>
        <dbReference type="ARBA" id="ARBA00022741"/>
    </source>
</evidence>
<organism evidence="8 9">
    <name type="scientific">Crepidotus variabilis</name>
    <dbReference type="NCBI Taxonomy" id="179855"/>
    <lineage>
        <taxon>Eukaryota</taxon>
        <taxon>Fungi</taxon>
        <taxon>Dikarya</taxon>
        <taxon>Basidiomycota</taxon>
        <taxon>Agaricomycotina</taxon>
        <taxon>Agaricomycetes</taxon>
        <taxon>Agaricomycetidae</taxon>
        <taxon>Agaricales</taxon>
        <taxon>Agaricineae</taxon>
        <taxon>Crepidotaceae</taxon>
        <taxon>Crepidotus</taxon>
    </lineage>
</organism>
<feature type="compositionally biased region" description="Basic and acidic residues" evidence="6">
    <location>
        <begin position="504"/>
        <end position="513"/>
    </location>
</feature>
<keyword evidence="3" id="KW-0547">Nucleotide-binding</keyword>